<sequence>MISMPRGGAREGAGRKKGDKYLVRFWVTADEEIALKGYLARMRAAHRSEADILADLEKTGQGKLFDSTATKTKKKAVVLQENNETISFNEWSMQLKKDINNALKVSKKAATAILAQKVCNTLNDSNKNVYGQDLKALAAFMDLLRDRRKRTEMFVDDTEKAEVFLLRNGYVKHFDENTMRSIWKKSLLHIE</sequence>
<proteinExistence type="predicted"/>
<reference evidence="1" key="1">
    <citation type="submission" date="2015-06" db="EMBL/GenBank/DDBJ databases">
        <authorList>
            <person name="Joergensen T."/>
        </authorList>
    </citation>
    <scope>NUCLEOTIDE SEQUENCE</scope>
    <source>
        <plasmid evidence="1">pRGRH0076</plasmid>
    </source>
</reference>
<dbReference type="EMBL" id="LN852767">
    <property type="protein sequence ID" value="CRY93830.1"/>
    <property type="molecule type" value="Genomic_DNA"/>
</dbReference>
<protein>
    <submittedName>
        <fullName evidence="1">Uncharacterized protein</fullName>
    </submittedName>
</protein>
<accession>A0A0H5PXE0</accession>
<reference evidence="1" key="2">
    <citation type="submission" date="2015-07" db="EMBL/GenBank/DDBJ databases">
        <title>Plasmids, circular viruses and viroids from rat gut.</title>
        <authorList>
            <person name="Jorgensen T.J."/>
            <person name="Hansen M.A."/>
            <person name="Xu Z."/>
            <person name="Tabak M.A."/>
            <person name="Sorensen S.J."/>
            <person name="Hansen L.H."/>
        </authorList>
    </citation>
    <scope>NUCLEOTIDE SEQUENCE</scope>
    <source>
        <plasmid evidence="1">pRGRH0076</plasmid>
    </source>
</reference>
<dbReference type="AlphaFoldDB" id="A0A0H5PXE0"/>
<geneLocation type="plasmid" evidence="1">
    <name>pRGRH0076</name>
</geneLocation>
<name>A0A0H5PXE0_9ZZZZ</name>
<organism evidence="1">
    <name type="scientific">uncultured prokaryote</name>
    <dbReference type="NCBI Taxonomy" id="198431"/>
    <lineage>
        <taxon>unclassified sequences</taxon>
        <taxon>environmental samples</taxon>
    </lineage>
</organism>
<evidence type="ECO:0000313" key="1">
    <source>
        <dbReference type="EMBL" id="CRY93830.1"/>
    </source>
</evidence>
<keyword evidence="1" id="KW-0614">Plasmid</keyword>